<dbReference type="EMBL" id="SEYY01022780">
    <property type="protein sequence ID" value="KAB7495292.1"/>
    <property type="molecule type" value="Genomic_DNA"/>
</dbReference>
<comment type="caution">
    <text evidence="2">The sequence shown here is derived from an EMBL/GenBank/DDBJ whole genome shotgun (WGS) entry which is preliminary data.</text>
</comment>
<evidence type="ECO:0000313" key="2">
    <source>
        <dbReference type="EMBL" id="KAB7495292.1"/>
    </source>
</evidence>
<reference evidence="2 3" key="1">
    <citation type="journal article" date="2019" name="PLoS Biol.">
        <title>Sex chromosomes control vertical transmission of feminizing Wolbachia symbionts in an isopod.</title>
        <authorList>
            <person name="Becking T."/>
            <person name="Chebbi M.A."/>
            <person name="Giraud I."/>
            <person name="Moumen B."/>
            <person name="Laverre T."/>
            <person name="Caubet Y."/>
            <person name="Peccoud J."/>
            <person name="Gilbert C."/>
            <person name="Cordaux R."/>
        </authorList>
    </citation>
    <scope>NUCLEOTIDE SEQUENCE [LARGE SCALE GENOMIC DNA]</scope>
    <source>
        <strain evidence="2">ANa2</strain>
        <tissue evidence="2">Whole body excluding digestive tract and cuticle</tissue>
    </source>
</reference>
<accession>A0A5N5SN87</accession>
<organism evidence="2 3">
    <name type="scientific">Armadillidium nasatum</name>
    <dbReference type="NCBI Taxonomy" id="96803"/>
    <lineage>
        <taxon>Eukaryota</taxon>
        <taxon>Metazoa</taxon>
        <taxon>Ecdysozoa</taxon>
        <taxon>Arthropoda</taxon>
        <taxon>Crustacea</taxon>
        <taxon>Multicrustacea</taxon>
        <taxon>Malacostraca</taxon>
        <taxon>Eumalacostraca</taxon>
        <taxon>Peracarida</taxon>
        <taxon>Isopoda</taxon>
        <taxon>Oniscidea</taxon>
        <taxon>Crinocheta</taxon>
        <taxon>Armadillidiidae</taxon>
        <taxon>Armadillidium</taxon>
    </lineage>
</organism>
<evidence type="ECO:0000256" key="1">
    <source>
        <dbReference type="SAM" id="MobiDB-lite"/>
    </source>
</evidence>
<sequence length="153" mass="18004">MLSPKYRTEPKIIEQNLSTMHNICQMNMEVINRHWHSSPQYNDWDSSPSNFQTISVESYYPVHNSAVNNVNSNNSLCNDSFIGNVTSLSPSSEFESDWQWSYPQKESSHITSVSRENRKKRRHCPTSQIRQRHAANMRERQTIFSSNKYYKII</sequence>
<dbReference type="AlphaFoldDB" id="A0A5N5SN87"/>
<feature type="compositionally biased region" description="Basic residues" evidence="1">
    <location>
        <begin position="117"/>
        <end position="132"/>
    </location>
</feature>
<gene>
    <name evidence="2" type="ORF">Anas_07349</name>
</gene>
<evidence type="ECO:0000313" key="3">
    <source>
        <dbReference type="Proteomes" id="UP000326759"/>
    </source>
</evidence>
<protein>
    <submittedName>
        <fullName evidence="2">Uncharacterized protein</fullName>
    </submittedName>
</protein>
<feature type="region of interest" description="Disordered" evidence="1">
    <location>
        <begin position="109"/>
        <end position="132"/>
    </location>
</feature>
<name>A0A5N5SN87_9CRUS</name>
<proteinExistence type="predicted"/>
<dbReference type="Proteomes" id="UP000326759">
    <property type="component" value="Unassembled WGS sequence"/>
</dbReference>
<keyword evidence="3" id="KW-1185">Reference proteome</keyword>
<dbReference type="OrthoDB" id="10048995at2759"/>